<evidence type="ECO:0000256" key="1">
    <source>
        <dbReference type="SAM" id="MobiDB-lite"/>
    </source>
</evidence>
<name>A0A165WKS2_9AGAM</name>
<dbReference type="AlphaFoldDB" id="A0A165WKS2"/>
<organism evidence="2 3">
    <name type="scientific">Athelia psychrophila</name>
    <dbReference type="NCBI Taxonomy" id="1759441"/>
    <lineage>
        <taxon>Eukaryota</taxon>
        <taxon>Fungi</taxon>
        <taxon>Dikarya</taxon>
        <taxon>Basidiomycota</taxon>
        <taxon>Agaricomycotina</taxon>
        <taxon>Agaricomycetes</taxon>
        <taxon>Agaricomycetidae</taxon>
        <taxon>Atheliales</taxon>
        <taxon>Atheliaceae</taxon>
        <taxon>Athelia</taxon>
    </lineage>
</organism>
<accession>A0A165WKS2</accession>
<reference evidence="2 3" key="1">
    <citation type="journal article" date="2016" name="Mol. Biol. Evol.">
        <title>Comparative Genomics of Early-Diverging Mushroom-Forming Fungi Provides Insights into the Origins of Lignocellulose Decay Capabilities.</title>
        <authorList>
            <person name="Nagy L.G."/>
            <person name="Riley R."/>
            <person name="Tritt A."/>
            <person name="Adam C."/>
            <person name="Daum C."/>
            <person name="Floudas D."/>
            <person name="Sun H."/>
            <person name="Yadav J.S."/>
            <person name="Pangilinan J."/>
            <person name="Larsson K.H."/>
            <person name="Matsuura K."/>
            <person name="Barry K."/>
            <person name="Labutti K."/>
            <person name="Kuo R."/>
            <person name="Ohm R.A."/>
            <person name="Bhattacharya S.S."/>
            <person name="Shirouzu T."/>
            <person name="Yoshinaga Y."/>
            <person name="Martin F.M."/>
            <person name="Grigoriev I.V."/>
            <person name="Hibbett D.S."/>
        </authorList>
    </citation>
    <scope>NUCLEOTIDE SEQUENCE [LARGE SCALE GENOMIC DNA]</scope>
    <source>
        <strain evidence="2 3">CBS 109695</strain>
    </source>
</reference>
<feature type="compositionally biased region" description="Basic and acidic residues" evidence="1">
    <location>
        <begin position="69"/>
        <end position="84"/>
    </location>
</feature>
<feature type="region of interest" description="Disordered" evidence="1">
    <location>
        <begin position="64"/>
        <end position="86"/>
    </location>
</feature>
<evidence type="ECO:0000313" key="3">
    <source>
        <dbReference type="Proteomes" id="UP000076532"/>
    </source>
</evidence>
<keyword evidence="3" id="KW-1185">Reference proteome</keyword>
<protein>
    <submittedName>
        <fullName evidence="2">Uncharacterized protein</fullName>
    </submittedName>
</protein>
<dbReference type="Proteomes" id="UP000076532">
    <property type="component" value="Unassembled WGS sequence"/>
</dbReference>
<gene>
    <name evidence="2" type="ORF">FIBSPDRAFT_279133</name>
</gene>
<evidence type="ECO:0000313" key="2">
    <source>
        <dbReference type="EMBL" id="KZP07707.1"/>
    </source>
</evidence>
<proteinExistence type="predicted"/>
<dbReference type="EMBL" id="KV417742">
    <property type="protein sequence ID" value="KZP07707.1"/>
    <property type="molecule type" value="Genomic_DNA"/>
</dbReference>
<sequence length="126" mass="14110">MWAAFAGSSAVPSSGGSLRSSDYIYIESDLSVLLATATVKWAETGQVCSEYLVLHSTLDNICARQSQKGRRENGKEGLGKERRGMIVNKRRGKPKMCMYKYIWTKMEWPMTRKPTKSGIPDGKETQ</sequence>